<dbReference type="Gene3D" id="2.170.130.10">
    <property type="entry name" value="TonB-dependent receptor, plug domain"/>
    <property type="match status" value="2"/>
</dbReference>
<name>A0ABV7JIW5_9SPHI</name>
<dbReference type="InterPro" id="IPR037066">
    <property type="entry name" value="Plug_dom_sf"/>
</dbReference>
<dbReference type="InterPro" id="IPR008756">
    <property type="entry name" value="Peptidase_M56"/>
</dbReference>
<evidence type="ECO:0000313" key="6">
    <source>
        <dbReference type="Proteomes" id="UP001595526"/>
    </source>
</evidence>
<keyword evidence="1" id="KW-0998">Cell outer membrane</keyword>
<keyword evidence="1 2" id="KW-0472">Membrane</keyword>
<keyword evidence="1" id="KW-1134">Transmembrane beta strand</keyword>
<comment type="similarity">
    <text evidence="1">Belongs to the TonB-dependent receptor family.</text>
</comment>
<protein>
    <submittedName>
        <fullName evidence="5">TonB-dependent receptor plug domain-containing protein</fullName>
    </submittedName>
</protein>
<feature type="domain" description="TonB-dependent receptor plug" evidence="4">
    <location>
        <begin position="324"/>
        <end position="406"/>
    </location>
</feature>
<keyword evidence="2" id="KW-1133">Transmembrane helix</keyword>
<evidence type="ECO:0000256" key="1">
    <source>
        <dbReference type="PROSITE-ProRule" id="PRU01360"/>
    </source>
</evidence>
<keyword evidence="1 2" id="KW-0812">Transmembrane</keyword>
<dbReference type="Proteomes" id="UP001595526">
    <property type="component" value="Unassembled WGS sequence"/>
</dbReference>
<keyword evidence="5" id="KW-0675">Receptor</keyword>
<dbReference type="RefSeq" id="WP_379019892.1">
    <property type="nucleotide sequence ID" value="NZ_JBHRTA010000009.1"/>
</dbReference>
<dbReference type="PANTHER" id="PTHR34978">
    <property type="entry name" value="POSSIBLE SENSOR-TRANSDUCER PROTEIN BLAR"/>
    <property type="match status" value="1"/>
</dbReference>
<reference evidence="6" key="1">
    <citation type="journal article" date="2019" name="Int. J. Syst. Evol. Microbiol.">
        <title>The Global Catalogue of Microorganisms (GCM) 10K type strain sequencing project: providing services to taxonomists for standard genome sequencing and annotation.</title>
        <authorList>
            <consortium name="The Broad Institute Genomics Platform"/>
            <consortium name="The Broad Institute Genome Sequencing Center for Infectious Disease"/>
            <person name="Wu L."/>
            <person name="Ma J."/>
        </authorList>
    </citation>
    <scope>NUCLEOTIDE SEQUENCE [LARGE SCALE GENOMIC DNA]</scope>
    <source>
        <strain evidence="6">KCTC 52416</strain>
    </source>
</reference>
<dbReference type="EMBL" id="JBHRTA010000009">
    <property type="protein sequence ID" value="MFC3196813.1"/>
    <property type="molecule type" value="Genomic_DNA"/>
</dbReference>
<feature type="transmembrane region" description="Helical" evidence="2">
    <location>
        <begin position="6"/>
        <end position="25"/>
    </location>
</feature>
<sequence>MPDIILYLLKANLSIVLFYFGYRCLLRKLTFYNLNRFYLLFALVFSISYPIINVKGWLVAQPKISSEIGLIIPDWQQIPTDTFSLWPYVTVLFWLGGGWFTLRLLARLGSLWSIHRRSIVANWRLFRYRQVFDNVLPFSFWRNIYLNIHSHGDDELSEIFEHEQIHVNELHTVDVLASEICSVICWFNPAAWLVRIAIRENLEFITDRRVLQSGVDKRTYQYSLLKVGQQAAVNSVLANSFNFNSLKRRIIMMNMRSSSRLQLGKYVFAIPVIAFFVLVFTLTKAYEQDSALIFTMAAADTESDQPAISRQDTAIERKEESTVLNEIDSIQVVGHSGADARNPDTPEVKISIRNSSSNDPLYVVDGESLAMDFDRSSMDPYDIASITVLKDASAIALYGERGVNGVILIITKKAVAKSTGNHQKRSGADSAAQKMVLPVTAEQRLPMDGTVRLDTVKTTKPQAIESNMFRIGRSDDQPLYLIDGQEASTEDLKKLSPDDISAVNVWKEESGIEKYGEKGANGVVEITTKKSQKNKK</sequence>
<dbReference type="SUPFAM" id="SSF56935">
    <property type="entry name" value="Porins"/>
    <property type="match status" value="2"/>
</dbReference>
<dbReference type="InterPro" id="IPR039426">
    <property type="entry name" value="TonB-dep_rcpt-like"/>
</dbReference>
<evidence type="ECO:0000259" key="3">
    <source>
        <dbReference type="Pfam" id="PF05569"/>
    </source>
</evidence>
<feature type="domain" description="Peptidase M56" evidence="3">
    <location>
        <begin position="152"/>
        <end position="253"/>
    </location>
</feature>
<dbReference type="CDD" id="cd07341">
    <property type="entry name" value="M56_BlaR1_MecR1_like"/>
    <property type="match status" value="1"/>
</dbReference>
<feature type="transmembrane region" description="Helical" evidence="2">
    <location>
        <begin position="263"/>
        <end position="282"/>
    </location>
</feature>
<dbReference type="PROSITE" id="PS52016">
    <property type="entry name" value="TONB_DEPENDENT_REC_3"/>
    <property type="match status" value="1"/>
</dbReference>
<accession>A0ABV7JIW5</accession>
<feature type="transmembrane region" description="Helical" evidence="2">
    <location>
        <begin position="85"/>
        <end position="106"/>
    </location>
</feature>
<dbReference type="PANTHER" id="PTHR34978:SF3">
    <property type="entry name" value="SLR0241 PROTEIN"/>
    <property type="match status" value="1"/>
</dbReference>
<keyword evidence="1" id="KW-0813">Transport</keyword>
<dbReference type="InterPro" id="IPR052173">
    <property type="entry name" value="Beta-lactam_resp_regulator"/>
</dbReference>
<evidence type="ECO:0000259" key="4">
    <source>
        <dbReference type="Pfam" id="PF07715"/>
    </source>
</evidence>
<feature type="transmembrane region" description="Helical" evidence="2">
    <location>
        <begin position="37"/>
        <end position="60"/>
    </location>
</feature>
<dbReference type="NCBIfam" id="TIGR04057">
    <property type="entry name" value="SusC_RagA_signa"/>
    <property type="match status" value="1"/>
</dbReference>
<comment type="caution">
    <text evidence="5">The sequence shown here is derived from an EMBL/GenBank/DDBJ whole genome shotgun (WGS) entry which is preliminary data.</text>
</comment>
<evidence type="ECO:0000313" key="5">
    <source>
        <dbReference type="EMBL" id="MFC3196813.1"/>
    </source>
</evidence>
<organism evidence="5 6">
    <name type="scientific">Parapedobacter deserti</name>
    <dbReference type="NCBI Taxonomy" id="1912957"/>
    <lineage>
        <taxon>Bacteria</taxon>
        <taxon>Pseudomonadati</taxon>
        <taxon>Bacteroidota</taxon>
        <taxon>Sphingobacteriia</taxon>
        <taxon>Sphingobacteriales</taxon>
        <taxon>Sphingobacteriaceae</taxon>
        <taxon>Parapedobacter</taxon>
    </lineage>
</organism>
<gene>
    <name evidence="5" type="ORF">ACFOET_04220</name>
</gene>
<evidence type="ECO:0000256" key="2">
    <source>
        <dbReference type="SAM" id="Phobius"/>
    </source>
</evidence>
<dbReference type="Pfam" id="PF05569">
    <property type="entry name" value="Peptidase_M56"/>
    <property type="match status" value="1"/>
</dbReference>
<keyword evidence="6" id="KW-1185">Reference proteome</keyword>
<proteinExistence type="inferred from homology"/>
<comment type="subcellular location">
    <subcellularLocation>
        <location evidence="1">Cell outer membrane</location>
        <topology evidence="1">Multi-pass membrane protein</topology>
    </subcellularLocation>
</comment>
<dbReference type="InterPro" id="IPR023997">
    <property type="entry name" value="TonB-dep_OMP_SusC/RagA_CS"/>
</dbReference>
<dbReference type="Pfam" id="PF07715">
    <property type="entry name" value="Plug"/>
    <property type="match status" value="1"/>
</dbReference>
<dbReference type="InterPro" id="IPR012910">
    <property type="entry name" value="Plug_dom"/>
</dbReference>